<gene>
    <name evidence="1" type="ORF">GCM10009069_23390</name>
</gene>
<dbReference type="Proteomes" id="UP000634004">
    <property type="component" value="Unassembled WGS sequence"/>
</dbReference>
<accession>A0A8J3G2V5</accession>
<protein>
    <submittedName>
        <fullName evidence="1">Uncharacterized protein</fullName>
    </submittedName>
</protein>
<comment type="caution">
    <text evidence="1">The sequence shown here is derived from an EMBL/GenBank/DDBJ whole genome shotgun (WGS) entry which is preliminary data.</text>
</comment>
<reference evidence="1" key="2">
    <citation type="submission" date="2020-09" db="EMBL/GenBank/DDBJ databases">
        <authorList>
            <person name="Sun Q."/>
            <person name="Kim S."/>
        </authorList>
    </citation>
    <scope>NUCLEOTIDE SEQUENCE</scope>
    <source>
        <strain evidence="1">KCTC 32513</strain>
    </source>
</reference>
<evidence type="ECO:0000313" key="2">
    <source>
        <dbReference type="Proteomes" id="UP000634004"/>
    </source>
</evidence>
<dbReference type="RefSeq" id="WP_189498650.1">
    <property type="nucleotide sequence ID" value="NZ_BMZH01000010.1"/>
</dbReference>
<evidence type="ECO:0000313" key="1">
    <source>
        <dbReference type="EMBL" id="GHA99894.1"/>
    </source>
</evidence>
<proteinExistence type="predicted"/>
<sequence>MKRETFLIAFLLIGGPAYAGPLGTFMGQAESEFEALEQGVEPTLYLSTTAPDPSPLFQKYIYRIGVEGLCSVRGNGVMSVGTDLENSTKFQFIPILTALKTKYGEPTETNIFQGWYQDKQPFSFVDELAGNDKSYWYSWESNLDRPLPFDLHAVSFNASPKSPTEAYINISYEYKNLTTCESSEIRAATDSL</sequence>
<dbReference type="EMBL" id="BMZH01000010">
    <property type="protein sequence ID" value="GHA99894.1"/>
    <property type="molecule type" value="Genomic_DNA"/>
</dbReference>
<dbReference type="AlphaFoldDB" id="A0A8J3G2V5"/>
<reference evidence="1" key="1">
    <citation type="journal article" date="2014" name="Int. J. Syst. Evol. Microbiol.">
        <title>Complete genome sequence of Corynebacterium casei LMG S-19264T (=DSM 44701T), isolated from a smear-ripened cheese.</title>
        <authorList>
            <consortium name="US DOE Joint Genome Institute (JGI-PGF)"/>
            <person name="Walter F."/>
            <person name="Albersmeier A."/>
            <person name="Kalinowski J."/>
            <person name="Ruckert C."/>
        </authorList>
    </citation>
    <scope>NUCLEOTIDE SEQUENCE</scope>
    <source>
        <strain evidence="1">KCTC 32513</strain>
    </source>
</reference>
<name>A0A8J3G2V5_9PROT</name>
<keyword evidence="2" id="KW-1185">Reference proteome</keyword>
<organism evidence="1 2">
    <name type="scientific">Algimonas arctica</name>
    <dbReference type="NCBI Taxonomy" id="1479486"/>
    <lineage>
        <taxon>Bacteria</taxon>
        <taxon>Pseudomonadati</taxon>
        <taxon>Pseudomonadota</taxon>
        <taxon>Alphaproteobacteria</taxon>
        <taxon>Maricaulales</taxon>
        <taxon>Robiginitomaculaceae</taxon>
        <taxon>Algimonas</taxon>
    </lineage>
</organism>